<accession>A0AAJ5BYM9</accession>
<evidence type="ECO:0000313" key="3">
    <source>
        <dbReference type="Proteomes" id="UP000215355"/>
    </source>
</evidence>
<keyword evidence="1" id="KW-1133">Transmembrane helix</keyword>
<protein>
    <recommendedName>
        <fullName evidence="4">Signal peptidase</fullName>
    </recommendedName>
</protein>
<feature type="transmembrane region" description="Helical" evidence="1">
    <location>
        <begin position="5"/>
        <end position="24"/>
    </location>
</feature>
<reference evidence="2 3" key="1">
    <citation type="submission" date="2017-06" db="EMBL/GenBank/DDBJ databases">
        <authorList>
            <consortium name="Pathogen Informatics"/>
        </authorList>
    </citation>
    <scope>NUCLEOTIDE SEQUENCE [LARGE SCALE GENOMIC DNA]</scope>
    <source>
        <strain evidence="2 3">NCTC12149</strain>
    </source>
</reference>
<evidence type="ECO:0000256" key="1">
    <source>
        <dbReference type="SAM" id="Phobius"/>
    </source>
</evidence>
<name>A0AAJ5BYM9_9SPHI</name>
<dbReference type="AlphaFoldDB" id="A0AAJ5BYM9"/>
<dbReference type="KEGG" id="smiz:4412673_00035"/>
<organism evidence="2 3">
    <name type="scientific">Sphingobacterium mizutaii</name>
    <dbReference type="NCBI Taxonomy" id="1010"/>
    <lineage>
        <taxon>Bacteria</taxon>
        <taxon>Pseudomonadati</taxon>
        <taxon>Bacteroidota</taxon>
        <taxon>Sphingobacteriia</taxon>
        <taxon>Sphingobacteriales</taxon>
        <taxon>Sphingobacteriaceae</taxon>
        <taxon>Sphingobacterium</taxon>
    </lineage>
</organism>
<evidence type="ECO:0008006" key="4">
    <source>
        <dbReference type="Google" id="ProtNLM"/>
    </source>
</evidence>
<dbReference type="Proteomes" id="UP000215355">
    <property type="component" value="Chromosome 1"/>
</dbReference>
<dbReference type="RefSeq" id="WP_093100017.1">
    <property type="nucleotide sequence ID" value="NZ_DAMBSL010000002.1"/>
</dbReference>
<evidence type="ECO:0000313" key="2">
    <source>
        <dbReference type="EMBL" id="SNV35164.1"/>
    </source>
</evidence>
<sequence>MNKYLLRGLAFTLLGIICIYYGTILMESDNVWYKPLLVVGVVAFGFGFITFIYRLFRKIDRNSLLDDRKSKKNKK</sequence>
<gene>
    <name evidence="2" type="ORF">SAMEA4412673_00035</name>
</gene>
<keyword evidence="1" id="KW-0812">Transmembrane</keyword>
<keyword evidence="1" id="KW-0472">Membrane</keyword>
<dbReference type="EMBL" id="LT906468">
    <property type="protein sequence ID" value="SNV35164.1"/>
    <property type="molecule type" value="Genomic_DNA"/>
</dbReference>
<feature type="transmembrane region" description="Helical" evidence="1">
    <location>
        <begin position="36"/>
        <end position="56"/>
    </location>
</feature>
<proteinExistence type="predicted"/>